<keyword evidence="7" id="KW-1185">Reference proteome</keyword>
<dbReference type="PRINTS" id="PR00411">
    <property type="entry name" value="PNDRDTASEI"/>
</dbReference>
<evidence type="ECO:0000313" key="6">
    <source>
        <dbReference type="EMBL" id="TPQ24176.1"/>
    </source>
</evidence>
<dbReference type="AlphaFoldDB" id="A0A505DS65"/>
<evidence type="ECO:0000256" key="4">
    <source>
        <dbReference type="ARBA" id="ARBA00023002"/>
    </source>
</evidence>
<gene>
    <name evidence="6" type="ORF">FGD71_000140</name>
</gene>
<dbReference type="Pfam" id="PF00890">
    <property type="entry name" value="FAD_binding_2"/>
    <property type="match status" value="1"/>
</dbReference>
<accession>A0A505DS65</accession>
<dbReference type="RefSeq" id="WP_119098296.1">
    <property type="nucleotide sequence ID" value="NZ_QXMJ01000005.1"/>
</dbReference>
<proteinExistence type="predicted"/>
<keyword evidence="4" id="KW-0560">Oxidoreductase</keyword>
<protein>
    <submittedName>
        <fullName evidence="6">FAD-binding dehydrogenase</fullName>
    </submittedName>
</protein>
<reference evidence="6 7" key="1">
    <citation type="submission" date="2019-06" db="EMBL/GenBank/DDBJ databases">
        <title>Streptomyces sporangiiformans sp. nov., a novel actinomycete isolated from soil in Mount Song.</title>
        <authorList>
            <person name="Han L."/>
        </authorList>
    </citation>
    <scope>NUCLEOTIDE SEQUENCE [LARGE SCALE GENOMIC DNA]</scope>
    <source>
        <strain evidence="6 7">NEAU-SSA 1</strain>
    </source>
</reference>
<dbReference type="PANTHER" id="PTHR43400:SF7">
    <property type="entry name" value="FAD-DEPENDENT OXIDOREDUCTASE 2 FAD BINDING DOMAIN-CONTAINING PROTEIN"/>
    <property type="match status" value="1"/>
</dbReference>
<dbReference type="OrthoDB" id="9813348at2"/>
<name>A0A505DS65_9ACTN</name>
<dbReference type="NCBIfam" id="NF006130">
    <property type="entry name" value="PRK08274.1"/>
    <property type="match status" value="1"/>
</dbReference>
<dbReference type="GO" id="GO:0033765">
    <property type="term" value="F:steroid dehydrogenase activity, acting on the CH-CH group of donors"/>
    <property type="evidence" value="ECO:0007669"/>
    <property type="project" value="UniProtKB-ARBA"/>
</dbReference>
<dbReference type="InterPro" id="IPR003953">
    <property type="entry name" value="FAD-dep_OxRdtase_2_FAD-bd"/>
</dbReference>
<evidence type="ECO:0000256" key="1">
    <source>
        <dbReference type="ARBA" id="ARBA00001974"/>
    </source>
</evidence>
<evidence type="ECO:0000256" key="3">
    <source>
        <dbReference type="ARBA" id="ARBA00022827"/>
    </source>
</evidence>
<evidence type="ECO:0000259" key="5">
    <source>
        <dbReference type="Pfam" id="PF00890"/>
    </source>
</evidence>
<dbReference type="Proteomes" id="UP000317378">
    <property type="component" value="Unassembled WGS sequence"/>
</dbReference>
<dbReference type="Gene3D" id="3.50.50.60">
    <property type="entry name" value="FAD/NAD(P)-binding domain"/>
    <property type="match status" value="1"/>
</dbReference>
<comment type="caution">
    <text evidence="6">The sequence shown here is derived from an EMBL/GenBank/DDBJ whole genome shotgun (WGS) entry which is preliminary data.</text>
</comment>
<dbReference type="Gene3D" id="3.90.700.10">
    <property type="entry name" value="Succinate dehydrogenase/fumarate reductase flavoprotein, catalytic domain"/>
    <property type="match status" value="1"/>
</dbReference>
<dbReference type="SUPFAM" id="SSF51905">
    <property type="entry name" value="FAD/NAD(P)-binding domain"/>
    <property type="match status" value="1"/>
</dbReference>
<dbReference type="EMBL" id="VCHX02000005">
    <property type="protein sequence ID" value="TPQ24176.1"/>
    <property type="molecule type" value="Genomic_DNA"/>
</dbReference>
<dbReference type="SUPFAM" id="SSF56425">
    <property type="entry name" value="Succinate dehydrogenase/fumarate reductase flavoprotein, catalytic domain"/>
    <property type="match status" value="1"/>
</dbReference>
<evidence type="ECO:0000313" key="7">
    <source>
        <dbReference type="Proteomes" id="UP000317378"/>
    </source>
</evidence>
<dbReference type="InterPro" id="IPR050315">
    <property type="entry name" value="FAD-oxidoreductase_2"/>
</dbReference>
<evidence type="ECO:0000256" key="2">
    <source>
        <dbReference type="ARBA" id="ARBA00022630"/>
    </source>
</evidence>
<feature type="domain" description="FAD-dependent oxidoreductase 2 FAD-binding" evidence="5">
    <location>
        <begin position="6"/>
        <end position="469"/>
    </location>
</feature>
<keyword evidence="3" id="KW-0274">FAD</keyword>
<organism evidence="6 7">
    <name type="scientific">Streptomyces sporangiiformans</name>
    <dbReference type="NCBI Taxonomy" id="2315329"/>
    <lineage>
        <taxon>Bacteria</taxon>
        <taxon>Bacillati</taxon>
        <taxon>Actinomycetota</taxon>
        <taxon>Actinomycetes</taxon>
        <taxon>Kitasatosporales</taxon>
        <taxon>Streptomycetaceae</taxon>
        <taxon>Streptomyces</taxon>
    </lineage>
</organism>
<dbReference type="InterPro" id="IPR036188">
    <property type="entry name" value="FAD/NAD-bd_sf"/>
</dbReference>
<keyword evidence="2" id="KW-0285">Flavoprotein</keyword>
<dbReference type="InterPro" id="IPR027477">
    <property type="entry name" value="Succ_DH/fumarate_Rdtase_cat_sf"/>
</dbReference>
<dbReference type="PANTHER" id="PTHR43400">
    <property type="entry name" value="FUMARATE REDUCTASE"/>
    <property type="match status" value="1"/>
</dbReference>
<sequence>MAAPWDVIVVGGGNAGFCAAHSARQEGARVLVLEKAPRQWAGGNSYFTAGAMRTSHGGLADLKDLLEPSAQDRFPLTDLDPYTGDDFLDDLVRVTRGRTDTGLARILVGESRATMDWLRDLGLRFELMYHRQAYEVDGRHRFWGGLAVGVAGGGRGMIEQHLAAAERAGVHLRFDAPVIRLAIASEGTVQGVVLAGGDVLESSAVVLAAGGFEANPQMRAAHLGPGWDLALVRGTPYNTGDGVRMALDAGAQPYGHWSGCHAVAWDAGAPPTGDRELTNQLTRGGYPFGIVVNTDGRRFVDEGADFRNYTYAKYGAEILRQPGGTAVQIFDAKAARVLRPEEYASKNVTGVTSGSVRGLARELGIDEDQLASTVEEFNAAITGGPFDPTVKDGSRTEGIAPPKSNWAQPLDTPPYTAYPVTCGITFTFGGLRVDPDARVLDTRGLPVPGLHAAGELVGGLFYFNYPGGSGLTAGSVFGRRAGHSAAAAAAGRAG</sequence>
<comment type="cofactor">
    <cofactor evidence="1">
        <name>FAD</name>
        <dbReference type="ChEBI" id="CHEBI:57692"/>
    </cofactor>
</comment>